<organism evidence="2 3">
    <name type="scientific">Candidatus [Bacteroides] periocalifornicus</name>
    <dbReference type="NCBI Taxonomy" id="1702214"/>
    <lineage>
        <taxon>Bacteria</taxon>
        <taxon>Pseudomonadati</taxon>
        <taxon>Bacteroidota</taxon>
    </lineage>
</organism>
<sequence length="556" mass="60734">MAMKYLPNLLLAGIALASLSSCEYDTFKDMQPENVNPTLVAPLINDTLTIGDLVEREGEKSSVKFDASGLSYVESYSQNLLPIKNLTGVKKIEPPLSPSALSVAAADLATSHPVLLEVQFVPGTNLSKVLFTATEAKVRIEFSASSAAPEDKLKLKLGYGSETKEVEISKGEYSDVDVTEWLSGKEIALQPGTSSVDIDKLEVKVSEITEVTGNVELKLSFWADGIDVQKAYGKTLMDLSYNLGGGVKLSQYTFDNTFSAKMGLHDMRFLVTIKKPRGFHMVMKVGSVVASNQNLVDDDELKAGVNVQNQGTLGEKDFQIGQENDLPAEADSVVLELNAQNSNVGDLFGRGANSLLLDQVSFEAKGVEEGWIPLGQTQNLGIKVESIMPFDGWIQSNAIRQTMRIPSDVFGQIGLDNAALAKYHMENRSIKLKFYTLNAMPFNIYANFVFVDDKGAELYRLTFDGKEKFSGTPSLPMFIKAGQVQNGKVTAPSEYSCEAPITVEQYEKIAASASALVAEYVFNTPKAQEQERVQVYKKDYLRLAVGIEAQMAAINK</sequence>
<keyword evidence="3" id="KW-1185">Reference proteome</keyword>
<dbReference type="EMBL" id="LIIK01000029">
    <property type="protein sequence ID" value="KQM08613.1"/>
    <property type="molecule type" value="Genomic_DNA"/>
</dbReference>
<dbReference type="AlphaFoldDB" id="A0A0Q4B3V7"/>
<name>A0A0Q4B3V7_9BACT</name>
<dbReference type="PROSITE" id="PS51257">
    <property type="entry name" value="PROKAR_LIPOPROTEIN"/>
    <property type="match status" value="1"/>
</dbReference>
<accession>A0A0Q4B3V7</accession>
<comment type="caution">
    <text evidence="2">The sequence shown here is derived from an EMBL/GenBank/DDBJ whole genome shotgun (WGS) entry which is preliminary data.</text>
</comment>
<dbReference type="PATRIC" id="fig|1702214.3.peg.580"/>
<evidence type="ECO:0000256" key="1">
    <source>
        <dbReference type="SAM" id="SignalP"/>
    </source>
</evidence>
<feature type="signal peptide" evidence="1">
    <location>
        <begin position="1"/>
        <end position="17"/>
    </location>
</feature>
<dbReference type="STRING" id="1702214.AL399_06410"/>
<gene>
    <name evidence="2" type="ORF">AL399_06410</name>
</gene>
<keyword evidence="1" id="KW-0732">Signal</keyword>
<reference evidence="2" key="1">
    <citation type="submission" date="2015-08" db="EMBL/GenBank/DDBJ databases">
        <title>Candidatus Bacteriodes Periocalifornicus.</title>
        <authorList>
            <person name="McLean J.S."/>
            <person name="Kelley S."/>
        </authorList>
    </citation>
    <scope>NUCLEOTIDE SEQUENCE [LARGE SCALE GENOMIC DNA]</scope>
    <source>
        <strain evidence="2">12B</strain>
    </source>
</reference>
<feature type="chain" id="PRO_5006212468" evidence="1">
    <location>
        <begin position="18"/>
        <end position="556"/>
    </location>
</feature>
<dbReference type="Proteomes" id="UP000054172">
    <property type="component" value="Unassembled WGS sequence"/>
</dbReference>
<protein>
    <submittedName>
        <fullName evidence="2">Uncharacterized protein</fullName>
    </submittedName>
</protein>
<evidence type="ECO:0000313" key="2">
    <source>
        <dbReference type="EMBL" id="KQM08613.1"/>
    </source>
</evidence>
<evidence type="ECO:0000313" key="3">
    <source>
        <dbReference type="Proteomes" id="UP000054172"/>
    </source>
</evidence>
<proteinExistence type="predicted"/>